<accession>A0A8S1U556</accession>
<gene>
    <name evidence="1" type="ORF">PPENT_87.1.T0330007</name>
</gene>
<proteinExistence type="predicted"/>
<keyword evidence="2" id="KW-1185">Reference proteome</keyword>
<dbReference type="Proteomes" id="UP000689195">
    <property type="component" value="Unassembled WGS sequence"/>
</dbReference>
<dbReference type="EMBL" id="CAJJDO010000033">
    <property type="protein sequence ID" value="CAD8159203.1"/>
    <property type="molecule type" value="Genomic_DNA"/>
</dbReference>
<dbReference type="AlphaFoldDB" id="A0A8S1U556"/>
<comment type="caution">
    <text evidence="1">The sequence shown here is derived from an EMBL/GenBank/DDBJ whole genome shotgun (WGS) entry which is preliminary data.</text>
</comment>
<evidence type="ECO:0000313" key="1">
    <source>
        <dbReference type="EMBL" id="CAD8159203.1"/>
    </source>
</evidence>
<sequence length="135" mass="15841">MFQEQIDIAQCSISLLINQINGDILDYASIQSYQFSYRVTLFLNTRNKRNRINFAENLNVKHVQIDEQRIVQLLVNILNNTLIFTQKGGYIGLQIQEGDHFALFLKFSIMQMAQKNQHQVELQIAYMILLNLELY</sequence>
<protein>
    <submittedName>
        <fullName evidence="1">Uncharacterized protein</fullName>
    </submittedName>
</protein>
<reference evidence="1" key="1">
    <citation type="submission" date="2021-01" db="EMBL/GenBank/DDBJ databases">
        <authorList>
            <consortium name="Genoscope - CEA"/>
            <person name="William W."/>
        </authorList>
    </citation>
    <scope>NUCLEOTIDE SEQUENCE</scope>
</reference>
<evidence type="ECO:0000313" key="2">
    <source>
        <dbReference type="Proteomes" id="UP000689195"/>
    </source>
</evidence>
<organism evidence="1 2">
    <name type="scientific">Paramecium pentaurelia</name>
    <dbReference type="NCBI Taxonomy" id="43138"/>
    <lineage>
        <taxon>Eukaryota</taxon>
        <taxon>Sar</taxon>
        <taxon>Alveolata</taxon>
        <taxon>Ciliophora</taxon>
        <taxon>Intramacronucleata</taxon>
        <taxon>Oligohymenophorea</taxon>
        <taxon>Peniculida</taxon>
        <taxon>Parameciidae</taxon>
        <taxon>Paramecium</taxon>
    </lineage>
</organism>
<name>A0A8S1U556_9CILI</name>